<comment type="caution">
    <text evidence="2">The sequence shown here is derived from an EMBL/GenBank/DDBJ whole genome shotgun (WGS) entry which is preliminary data.</text>
</comment>
<accession>A0ABT4LK34</accession>
<gene>
    <name evidence="2" type="ORF">O4H49_11805</name>
</gene>
<reference evidence="2" key="1">
    <citation type="submission" date="2022-12" db="EMBL/GenBank/DDBJ databases">
        <title>Bacterial isolates from different developmental stages of Nematostella vectensis.</title>
        <authorList>
            <person name="Fraune S."/>
        </authorList>
    </citation>
    <scope>NUCLEOTIDE SEQUENCE</scope>
    <source>
        <strain evidence="2">G21630-S1</strain>
    </source>
</reference>
<dbReference type="RefSeq" id="WP_269423615.1">
    <property type="nucleotide sequence ID" value="NZ_JAPWGY010000003.1"/>
</dbReference>
<feature type="domain" description="TNase-like" evidence="1">
    <location>
        <begin position="127"/>
        <end position="190"/>
    </location>
</feature>
<dbReference type="SUPFAM" id="SSF50199">
    <property type="entry name" value="Staphylococcal nuclease"/>
    <property type="match status" value="1"/>
</dbReference>
<name>A0ABT4LK34_9PROT</name>
<evidence type="ECO:0000313" key="2">
    <source>
        <dbReference type="EMBL" id="MCZ4281467.1"/>
    </source>
</evidence>
<sequence length="301" mass="34455">MISSHFTRKGCHLAKTRPHYAAVMKSLKAIFFLSYFLWISLQQVRAQEVPQHHAVFPRPDFTAPVTATALEESGYYLLANKSLLGLADIRLLNARDCEDVPDICPLRQDSRQRLENFIPDGLITSETGAQRDRYGRHLAQIATSRGLWLQEDLISKGYARVMPQQGDPAIIRHLLSLEALARQENRGLWAHRPFQPFTAENARQGLDHYQLVEGLVIRTAKVRDSLYLNFGDDWRQDFTIKLNRDAWNSFPDKGAGLLTLSGTRLRVRGWLFWENGPMISLYSPLQLEILFSPEIKTTEPE</sequence>
<dbReference type="EMBL" id="JAPWGY010000003">
    <property type="protein sequence ID" value="MCZ4281467.1"/>
    <property type="molecule type" value="Genomic_DNA"/>
</dbReference>
<proteinExistence type="predicted"/>
<dbReference type="InterPro" id="IPR035437">
    <property type="entry name" value="SNase_OB-fold_sf"/>
</dbReference>
<dbReference type="Gene3D" id="2.40.50.90">
    <property type="match status" value="1"/>
</dbReference>
<protein>
    <submittedName>
        <fullName evidence="2">Thermonuclease family protein</fullName>
    </submittedName>
</protein>
<evidence type="ECO:0000259" key="1">
    <source>
        <dbReference type="Pfam" id="PF00565"/>
    </source>
</evidence>
<dbReference type="InterPro" id="IPR016071">
    <property type="entry name" value="Staphylococal_nuclease_OB-fold"/>
</dbReference>
<dbReference type="Proteomes" id="UP001069802">
    <property type="component" value="Unassembled WGS sequence"/>
</dbReference>
<evidence type="ECO:0000313" key="3">
    <source>
        <dbReference type="Proteomes" id="UP001069802"/>
    </source>
</evidence>
<dbReference type="Pfam" id="PF00565">
    <property type="entry name" value="SNase"/>
    <property type="match status" value="1"/>
</dbReference>
<keyword evidence="3" id="KW-1185">Reference proteome</keyword>
<organism evidence="2 3">
    <name type="scientific">Kiloniella laminariae</name>
    <dbReference type="NCBI Taxonomy" id="454162"/>
    <lineage>
        <taxon>Bacteria</taxon>
        <taxon>Pseudomonadati</taxon>
        <taxon>Pseudomonadota</taxon>
        <taxon>Alphaproteobacteria</taxon>
        <taxon>Rhodospirillales</taxon>
        <taxon>Kiloniellaceae</taxon>
        <taxon>Kiloniella</taxon>
    </lineage>
</organism>